<protein>
    <submittedName>
        <fullName evidence="1">Uncharacterized protein</fullName>
    </submittedName>
</protein>
<dbReference type="EMBL" id="CP104067">
    <property type="protein sequence ID" value="WAH40620.1"/>
    <property type="molecule type" value="Genomic_DNA"/>
</dbReference>
<evidence type="ECO:0000313" key="1">
    <source>
        <dbReference type="EMBL" id="WAH40620.1"/>
    </source>
</evidence>
<accession>A0ABY6ZCK4</accession>
<dbReference type="InterPro" id="IPR012334">
    <property type="entry name" value="Pectin_lyas_fold"/>
</dbReference>
<sequence>MPFGIKLVNLDNTVIENDCMRSSPAGLCGSRSNGVDVIRVVIPFAKSAIRIIADGDRVILDGNRRIGAAFVIRGANNVEINGFIIRNYVNAGIRATSIDSKLIGNEIQNITQGNGIELRRAFSTLIWRIV</sequence>
<name>A0ABY6ZCK4_9BACL</name>
<proteinExistence type="predicted"/>
<dbReference type="Proteomes" id="UP001164761">
    <property type="component" value="Chromosome"/>
</dbReference>
<dbReference type="Gene3D" id="2.160.20.10">
    <property type="entry name" value="Single-stranded right-handed beta-helix, Pectin lyase-like"/>
    <property type="match status" value="1"/>
</dbReference>
<organism evidence="1 2">
    <name type="scientific">Alicyclobacillus fastidiosus</name>
    <dbReference type="NCBI Taxonomy" id="392011"/>
    <lineage>
        <taxon>Bacteria</taxon>
        <taxon>Bacillati</taxon>
        <taxon>Bacillota</taxon>
        <taxon>Bacilli</taxon>
        <taxon>Bacillales</taxon>
        <taxon>Alicyclobacillaceae</taxon>
        <taxon>Alicyclobacillus</taxon>
    </lineage>
</organism>
<gene>
    <name evidence="1" type="ORF">NZD89_20220</name>
</gene>
<dbReference type="InterPro" id="IPR011050">
    <property type="entry name" value="Pectin_lyase_fold/virulence"/>
</dbReference>
<reference evidence="1" key="1">
    <citation type="submission" date="2022-08" db="EMBL/GenBank/DDBJ databases">
        <title>Alicyclobacillus fastidiosus DSM 17978, complete genome.</title>
        <authorList>
            <person name="Wang Q."/>
            <person name="Cai R."/>
            <person name="Wang Z."/>
        </authorList>
    </citation>
    <scope>NUCLEOTIDE SEQUENCE</scope>
    <source>
        <strain evidence="1">DSM 17978</strain>
    </source>
</reference>
<dbReference type="SUPFAM" id="SSF51126">
    <property type="entry name" value="Pectin lyase-like"/>
    <property type="match status" value="1"/>
</dbReference>
<keyword evidence="2" id="KW-1185">Reference proteome</keyword>
<evidence type="ECO:0000313" key="2">
    <source>
        <dbReference type="Proteomes" id="UP001164761"/>
    </source>
</evidence>
<dbReference type="RefSeq" id="WP_268004519.1">
    <property type="nucleotide sequence ID" value="NZ_CP104067.1"/>
</dbReference>